<dbReference type="InParanoid" id="A0A401G9M6"/>
<dbReference type="InterPro" id="IPR046528">
    <property type="entry name" value="DUF6593"/>
</dbReference>
<sequence>MINKTLPFFLEDRTGVFTGSDFDDIYDRLFLRASRSSEKTAQSADETIMIYNMGRRSSSQRDYRPTQREPAIVLEFGPQGALWRISFTGSSISMPMGQYLKKTSMFGGSLSRKFRGSDGEEYKWTYKSVQDQEWTCVDSRNYLVAHYDLKPPEKPAYRTSGNILTIYEAYADLSVEILASLTIMRHIAANNL</sequence>
<dbReference type="RefSeq" id="XP_027609783.1">
    <property type="nucleotide sequence ID" value="XM_027753982.1"/>
</dbReference>
<keyword evidence="3" id="KW-1185">Reference proteome</keyword>
<gene>
    <name evidence="2" type="ORF">SCP_0200670</name>
</gene>
<evidence type="ECO:0000259" key="1">
    <source>
        <dbReference type="Pfam" id="PF20236"/>
    </source>
</evidence>
<evidence type="ECO:0000313" key="3">
    <source>
        <dbReference type="Proteomes" id="UP000287166"/>
    </source>
</evidence>
<comment type="caution">
    <text evidence="2">The sequence shown here is derived from an EMBL/GenBank/DDBJ whole genome shotgun (WGS) entry which is preliminary data.</text>
</comment>
<evidence type="ECO:0000313" key="2">
    <source>
        <dbReference type="EMBL" id="GBE78870.1"/>
    </source>
</evidence>
<protein>
    <recommendedName>
        <fullName evidence="1">DUF6593 domain-containing protein</fullName>
    </recommendedName>
</protein>
<dbReference type="Pfam" id="PF20236">
    <property type="entry name" value="DUF6593"/>
    <property type="match status" value="1"/>
</dbReference>
<dbReference type="EMBL" id="BFAD01000002">
    <property type="protein sequence ID" value="GBE78870.1"/>
    <property type="molecule type" value="Genomic_DNA"/>
</dbReference>
<proteinExistence type="predicted"/>
<dbReference type="Proteomes" id="UP000287166">
    <property type="component" value="Unassembled WGS sequence"/>
</dbReference>
<organism evidence="2 3">
    <name type="scientific">Sparassis crispa</name>
    <dbReference type="NCBI Taxonomy" id="139825"/>
    <lineage>
        <taxon>Eukaryota</taxon>
        <taxon>Fungi</taxon>
        <taxon>Dikarya</taxon>
        <taxon>Basidiomycota</taxon>
        <taxon>Agaricomycotina</taxon>
        <taxon>Agaricomycetes</taxon>
        <taxon>Polyporales</taxon>
        <taxon>Sparassidaceae</taxon>
        <taxon>Sparassis</taxon>
    </lineage>
</organism>
<reference evidence="2 3" key="1">
    <citation type="journal article" date="2018" name="Sci. Rep.">
        <title>Genome sequence of the cauliflower mushroom Sparassis crispa (Hanabiratake) and its association with beneficial usage.</title>
        <authorList>
            <person name="Kiyama R."/>
            <person name="Furutani Y."/>
            <person name="Kawaguchi K."/>
            <person name="Nakanishi T."/>
        </authorList>
    </citation>
    <scope>NUCLEOTIDE SEQUENCE [LARGE SCALE GENOMIC DNA]</scope>
</reference>
<dbReference type="OrthoDB" id="2910790at2759"/>
<accession>A0A401G9M6</accession>
<name>A0A401G9M6_9APHY</name>
<feature type="domain" description="DUF6593" evidence="1">
    <location>
        <begin position="65"/>
        <end position="185"/>
    </location>
</feature>
<dbReference type="GeneID" id="38775787"/>
<dbReference type="AlphaFoldDB" id="A0A401G9M6"/>